<keyword evidence="8 12" id="KW-0324">Glycolysis</keyword>
<keyword evidence="5 12" id="KW-0547">Nucleotide-binding</keyword>
<dbReference type="CDD" id="cd24019">
    <property type="entry name" value="ASKHA_NBD_HK_meta"/>
    <property type="match status" value="1"/>
</dbReference>
<dbReference type="InterPro" id="IPR001312">
    <property type="entry name" value="Hexokinase"/>
</dbReference>
<comment type="pathway">
    <text evidence="1">Carbohydrate degradation; glycolysis; D-glyceraldehyde 3-phosphate and glycerone phosphate from D-glucose: step 1/4.</text>
</comment>
<comment type="similarity">
    <text evidence="3 12">Belongs to the hexokinase family.</text>
</comment>
<dbReference type="EC" id="2.7.1.-" evidence="12"/>
<comment type="catalytic activity">
    <reaction evidence="9">
        <text>a D-hexose + ATP = a D-hexose 6-phosphate + ADP + H(+)</text>
        <dbReference type="Rhea" id="RHEA:22740"/>
        <dbReference type="ChEBI" id="CHEBI:4194"/>
        <dbReference type="ChEBI" id="CHEBI:15378"/>
        <dbReference type="ChEBI" id="CHEBI:30616"/>
        <dbReference type="ChEBI" id="CHEBI:229467"/>
        <dbReference type="ChEBI" id="CHEBI:456216"/>
        <dbReference type="EC" id="2.7.1.1"/>
    </reaction>
    <physiologicalReaction direction="left-to-right" evidence="9">
        <dbReference type="Rhea" id="RHEA:22741"/>
    </physiologicalReaction>
</comment>
<dbReference type="Pfam" id="PF03727">
    <property type="entry name" value="Hexokinase_2"/>
    <property type="match status" value="1"/>
</dbReference>
<keyword evidence="6 12" id="KW-0418">Kinase</keyword>
<evidence type="ECO:0000256" key="4">
    <source>
        <dbReference type="ARBA" id="ARBA00022679"/>
    </source>
</evidence>
<dbReference type="InterPro" id="IPR043129">
    <property type="entry name" value="ATPase_NBD"/>
</dbReference>
<proteinExistence type="inferred from homology"/>
<evidence type="ECO:0000259" key="15">
    <source>
        <dbReference type="Pfam" id="PF03727"/>
    </source>
</evidence>
<dbReference type="EMBL" id="JBGFUD010000085">
    <property type="protein sequence ID" value="MFH4973608.1"/>
    <property type="molecule type" value="Genomic_DNA"/>
</dbReference>
<comment type="caution">
    <text evidence="16">The sequence shown here is derived from an EMBL/GenBank/DDBJ whole genome shotgun (WGS) entry which is preliminary data.</text>
</comment>
<evidence type="ECO:0000256" key="1">
    <source>
        <dbReference type="ARBA" id="ARBA00004888"/>
    </source>
</evidence>
<protein>
    <recommendedName>
        <fullName evidence="12">Phosphotransferase</fullName>
        <ecNumber evidence="12">2.7.1.-</ecNumber>
    </recommendedName>
</protein>
<dbReference type="Proteomes" id="UP001608902">
    <property type="component" value="Unassembled WGS sequence"/>
</dbReference>
<dbReference type="PANTHER" id="PTHR19443:SF77">
    <property type="entry name" value="PHOSPHOTRANSFERASE"/>
    <property type="match status" value="1"/>
</dbReference>
<name>A0ABD6E1Y8_9BILA</name>
<dbReference type="PANTHER" id="PTHR19443">
    <property type="entry name" value="HEXOKINASE"/>
    <property type="match status" value="1"/>
</dbReference>
<evidence type="ECO:0000256" key="3">
    <source>
        <dbReference type="ARBA" id="ARBA00009225"/>
    </source>
</evidence>
<comment type="catalytic activity">
    <reaction evidence="11">
        <text>D-glucose + ATP = D-glucose 6-phosphate + ADP + H(+)</text>
        <dbReference type="Rhea" id="RHEA:17825"/>
        <dbReference type="ChEBI" id="CHEBI:4167"/>
        <dbReference type="ChEBI" id="CHEBI:15378"/>
        <dbReference type="ChEBI" id="CHEBI:30616"/>
        <dbReference type="ChEBI" id="CHEBI:61548"/>
        <dbReference type="ChEBI" id="CHEBI:456216"/>
        <dbReference type="EC" id="2.7.1.1"/>
    </reaction>
    <physiologicalReaction direction="left-to-right" evidence="11">
        <dbReference type="Rhea" id="RHEA:17826"/>
    </physiologicalReaction>
</comment>
<dbReference type="SUPFAM" id="SSF53067">
    <property type="entry name" value="Actin-like ATPase domain"/>
    <property type="match status" value="2"/>
</dbReference>
<feature type="domain" description="Hexokinase C-terminal" evidence="15">
    <location>
        <begin position="271"/>
        <end position="507"/>
    </location>
</feature>
<evidence type="ECO:0000256" key="6">
    <source>
        <dbReference type="ARBA" id="ARBA00022777"/>
    </source>
</evidence>
<evidence type="ECO:0000256" key="8">
    <source>
        <dbReference type="ARBA" id="ARBA00023152"/>
    </source>
</evidence>
<dbReference type="InterPro" id="IPR022672">
    <property type="entry name" value="Hexokinase_N"/>
</dbReference>
<evidence type="ECO:0000256" key="10">
    <source>
        <dbReference type="ARBA" id="ARBA00047905"/>
    </source>
</evidence>
<evidence type="ECO:0000313" key="17">
    <source>
        <dbReference type="Proteomes" id="UP001608902"/>
    </source>
</evidence>
<dbReference type="Gene3D" id="3.40.367.20">
    <property type="match status" value="1"/>
</dbReference>
<accession>A0ABD6E1Y8</accession>
<keyword evidence="4 12" id="KW-0808">Transferase</keyword>
<evidence type="ECO:0000256" key="5">
    <source>
        <dbReference type="ARBA" id="ARBA00022741"/>
    </source>
</evidence>
<evidence type="ECO:0000256" key="9">
    <source>
        <dbReference type="ARBA" id="ARBA00044613"/>
    </source>
</evidence>
<evidence type="ECO:0000313" key="16">
    <source>
        <dbReference type="EMBL" id="MFH4973608.1"/>
    </source>
</evidence>
<dbReference type="FunFam" id="3.40.367.20:FF:000005">
    <property type="entry name" value="Phosphotransferase"/>
    <property type="match status" value="1"/>
</dbReference>
<dbReference type="PROSITE" id="PS51748">
    <property type="entry name" value="HEXOKINASE_2"/>
    <property type="match status" value="1"/>
</dbReference>
<dbReference type="Pfam" id="PF00349">
    <property type="entry name" value="Hexokinase_1"/>
    <property type="match status" value="1"/>
</dbReference>
<sequence length="537" mass="59487">MFGILSLAVRTQEWLDEYNEKHKKKRSRRGQSSHKDTITIKTIKNEIFADIDKIAGGTHLGGQEEVSLETVMAEFKLSNATLRRMMDHMSKNMDLGLEGGLDKSTIAMLPSFVPELPDGTEQGKFIAMDLGGTNLRVMIMEIEPGEEMKSMMFNTRIPNWAMNGTGEQLFDFIAKCLSDFLYEKGVQNDGLSVGFTFSYPCDQTSLRSAKLLRWTKGFRASGVVGKDIVVLLEEAISRLEKKINVEIVALINDTVGTMVAAAHQEGSACHIGAIIATGTNASYLENTSKIKHGLMRATESYDYPQMIIDTEWGGFGDGKEADYIMTQYDKVVDSMSEHPGVNTLDKLVAGKCMGELVRLVLVRLTDGGVLFAGEGSDLLYEPNSFPTKYISEILSDESGSYANTRQIMGELGIESFTFSDILLVREVCIVVSRRCANLGAAAIACVLNRVRQPNMVVGVDGSTYKYHPFFNFWVTEKLKELVDPDLKFKVLLTGDGSGKGAALIAAIIARLKKRKQLKEQKENKPDMIVLDEPQFEK</sequence>
<evidence type="ECO:0000256" key="12">
    <source>
        <dbReference type="RuleBase" id="RU362007"/>
    </source>
</evidence>
<evidence type="ECO:0000256" key="7">
    <source>
        <dbReference type="ARBA" id="ARBA00022840"/>
    </source>
</evidence>
<comment type="catalytic activity">
    <reaction evidence="10">
        <text>D-fructose + ATP = D-fructose 6-phosphate + ADP + H(+)</text>
        <dbReference type="Rhea" id="RHEA:16125"/>
        <dbReference type="ChEBI" id="CHEBI:15378"/>
        <dbReference type="ChEBI" id="CHEBI:30616"/>
        <dbReference type="ChEBI" id="CHEBI:37721"/>
        <dbReference type="ChEBI" id="CHEBI:61527"/>
        <dbReference type="ChEBI" id="CHEBI:456216"/>
        <dbReference type="EC" id="2.7.1.1"/>
    </reaction>
    <physiologicalReaction direction="left-to-right" evidence="10">
        <dbReference type="Rhea" id="RHEA:16126"/>
    </physiologicalReaction>
</comment>
<dbReference type="GO" id="GO:0005524">
    <property type="term" value="F:ATP binding"/>
    <property type="evidence" value="ECO:0007669"/>
    <property type="project" value="UniProtKB-UniRule"/>
</dbReference>
<gene>
    <name evidence="16" type="ORF">AB6A40_000317</name>
</gene>
<dbReference type="FunFam" id="3.30.420.40:FF:000209">
    <property type="entry name" value="Phosphotransferase"/>
    <property type="match status" value="1"/>
</dbReference>
<keyword evidence="7 12" id="KW-0067">ATP-binding</keyword>
<evidence type="ECO:0000259" key="14">
    <source>
        <dbReference type="Pfam" id="PF00349"/>
    </source>
</evidence>
<reference evidence="16 17" key="1">
    <citation type="submission" date="2024-08" db="EMBL/GenBank/DDBJ databases">
        <title>Gnathostoma spinigerum genome.</title>
        <authorList>
            <person name="Gonzalez-Bertolin B."/>
            <person name="Monzon S."/>
            <person name="Zaballos A."/>
            <person name="Jimenez P."/>
            <person name="Dekumyoy P."/>
            <person name="Varona S."/>
            <person name="Cuesta I."/>
            <person name="Sumanam S."/>
            <person name="Adisakwattana P."/>
            <person name="Gasser R.B."/>
            <person name="Hernandez-Gonzalez A."/>
            <person name="Young N.D."/>
            <person name="Perteguer M.J."/>
        </authorList>
    </citation>
    <scope>NUCLEOTIDE SEQUENCE [LARGE SCALE GENOMIC DNA]</scope>
    <source>
        <strain evidence="16">AL3</strain>
        <tissue evidence="16">Liver</tissue>
    </source>
</reference>
<evidence type="ECO:0000256" key="2">
    <source>
        <dbReference type="ARBA" id="ARBA00005028"/>
    </source>
</evidence>
<dbReference type="InterPro" id="IPR022673">
    <property type="entry name" value="Hexokinase_C"/>
</dbReference>
<feature type="domain" description="Hexokinase N-terminal" evidence="14">
    <location>
        <begin position="68"/>
        <end position="262"/>
    </location>
</feature>
<feature type="region of interest" description="Disordered" evidence="13">
    <location>
        <begin position="518"/>
        <end position="537"/>
    </location>
</feature>
<keyword evidence="17" id="KW-1185">Reference proteome</keyword>
<dbReference type="GO" id="GO:0006096">
    <property type="term" value="P:glycolytic process"/>
    <property type="evidence" value="ECO:0007669"/>
    <property type="project" value="UniProtKB-KW"/>
</dbReference>
<organism evidence="16 17">
    <name type="scientific">Gnathostoma spinigerum</name>
    <dbReference type="NCBI Taxonomy" id="75299"/>
    <lineage>
        <taxon>Eukaryota</taxon>
        <taxon>Metazoa</taxon>
        <taxon>Ecdysozoa</taxon>
        <taxon>Nematoda</taxon>
        <taxon>Chromadorea</taxon>
        <taxon>Rhabditida</taxon>
        <taxon>Spirurina</taxon>
        <taxon>Gnathostomatomorpha</taxon>
        <taxon>Gnathostomatoidea</taxon>
        <taxon>Gnathostomatidae</taxon>
        <taxon>Gnathostoma</taxon>
    </lineage>
</organism>
<evidence type="ECO:0000256" key="13">
    <source>
        <dbReference type="SAM" id="MobiDB-lite"/>
    </source>
</evidence>
<dbReference type="Gene3D" id="3.30.420.40">
    <property type="match status" value="1"/>
</dbReference>
<comment type="pathway">
    <text evidence="2">Carbohydrate metabolism; hexose metabolism.</text>
</comment>
<dbReference type="AlphaFoldDB" id="A0ABD6E1Y8"/>
<dbReference type="GO" id="GO:0004396">
    <property type="term" value="F:hexokinase activity"/>
    <property type="evidence" value="ECO:0007669"/>
    <property type="project" value="UniProtKB-UniRule"/>
</dbReference>
<dbReference type="PRINTS" id="PR00475">
    <property type="entry name" value="HEXOKINASE"/>
</dbReference>
<evidence type="ECO:0000256" key="11">
    <source>
        <dbReference type="ARBA" id="ARBA00048160"/>
    </source>
</evidence>